<evidence type="ECO:0000256" key="1">
    <source>
        <dbReference type="SAM" id="Phobius"/>
    </source>
</evidence>
<accession>A0A8J2PMB2</accession>
<proteinExistence type="predicted"/>
<feature type="non-terminal residue" evidence="2">
    <location>
        <position position="1"/>
    </location>
</feature>
<keyword evidence="1" id="KW-0812">Transmembrane</keyword>
<keyword evidence="1" id="KW-0472">Membrane</keyword>
<dbReference type="Proteomes" id="UP000708208">
    <property type="component" value="Unassembled WGS sequence"/>
</dbReference>
<feature type="transmembrane region" description="Helical" evidence="1">
    <location>
        <begin position="134"/>
        <end position="157"/>
    </location>
</feature>
<protein>
    <recommendedName>
        <fullName evidence="4">Sortilin-related receptor</fullName>
    </recommendedName>
</protein>
<reference evidence="2" key="1">
    <citation type="submission" date="2021-06" db="EMBL/GenBank/DDBJ databases">
        <authorList>
            <person name="Hodson N. C."/>
            <person name="Mongue J. A."/>
            <person name="Jaron S. K."/>
        </authorList>
    </citation>
    <scope>NUCLEOTIDE SEQUENCE</scope>
</reference>
<gene>
    <name evidence="2" type="ORF">AFUS01_LOCUS30342</name>
</gene>
<evidence type="ECO:0008006" key="4">
    <source>
        <dbReference type="Google" id="ProtNLM"/>
    </source>
</evidence>
<keyword evidence="1" id="KW-1133">Transmembrane helix</keyword>
<comment type="caution">
    <text evidence="2">The sequence shown here is derived from an EMBL/GenBank/DDBJ whole genome shotgun (WGS) entry which is preliminary data.</text>
</comment>
<keyword evidence="3" id="KW-1185">Reference proteome</keyword>
<evidence type="ECO:0000313" key="3">
    <source>
        <dbReference type="Proteomes" id="UP000708208"/>
    </source>
</evidence>
<name>A0A8J2PMB2_9HEXA</name>
<sequence length="189" mass="20515">VIVSTSTVGGRNSDPVIVQGPDIPFPLRVRQCIACPSPTIVWELPPLPKKVTKKGNITYVVWLSRDEKFLKYSTFSTNEPVFPFKDVLEEGLYFIAVSIKDSEGLESPKSSPIILQGFGTSGGSSAVTLDERSLVGIVVTVIVVLAILIAALSVFIVRHKRLQTSFLNFASSHYSTQSGSATFQQNLGN</sequence>
<dbReference type="EMBL" id="CAJVCH010463479">
    <property type="protein sequence ID" value="CAG7819925.1"/>
    <property type="molecule type" value="Genomic_DNA"/>
</dbReference>
<evidence type="ECO:0000313" key="2">
    <source>
        <dbReference type="EMBL" id="CAG7819925.1"/>
    </source>
</evidence>
<organism evidence="2 3">
    <name type="scientific">Allacma fusca</name>
    <dbReference type="NCBI Taxonomy" id="39272"/>
    <lineage>
        <taxon>Eukaryota</taxon>
        <taxon>Metazoa</taxon>
        <taxon>Ecdysozoa</taxon>
        <taxon>Arthropoda</taxon>
        <taxon>Hexapoda</taxon>
        <taxon>Collembola</taxon>
        <taxon>Symphypleona</taxon>
        <taxon>Sminthuridae</taxon>
        <taxon>Allacma</taxon>
    </lineage>
</organism>
<dbReference type="AlphaFoldDB" id="A0A8J2PMB2"/>